<dbReference type="OrthoDB" id="10259528at2759"/>
<protein>
    <submittedName>
        <fullName evidence="1">Uncharacterized protein</fullName>
    </submittedName>
</protein>
<accession>A0A813XKP6</accession>
<dbReference type="AlphaFoldDB" id="A0A813XKP6"/>
<proteinExistence type="predicted"/>
<comment type="caution">
    <text evidence="1">The sequence shown here is derived from an EMBL/GenBank/DDBJ whole genome shotgun (WGS) entry which is preliminary data.</text>
</comment>
<evidence type="ECO:0000313" key="2">
    <source>
        <dbReference type="Proteomes" id="UP000663882"/>
    </source>
</evidence>
<sequence length="203" mass="24001">MTVEEYDKFLIEKKNGRFKRTGTWGGMCKNVAHECCDPECVRKWKPSPVQWLADDYYCPSCVLHHRNNETRFLEERLKWTANVPNTFYVFSLIDPGTEANGKTERSLIKFGRTQHENALKRYPTIELKQYQMKLLLTLRGKLITTTRIENWWKEQAEEKNWFVRFSNKEFHGQTECIEVSDNDLAQLIAKSKEIVAADEEMQK</sequence>
<dbReference type="EMBL" id="CAJNOO010000227">
    <property type="protein sequence ID" value="CAF0866626.1"/>
    <property type="molecule type" value="Genomic_DNA"/>
</dbReference>
<reference evidence="1" key="1">
    <citation type="submission" date="2021-02" db="EMBL/GenBank/DDBJ databases">
        <authorList>
            <person name="Nowell W R."/>
        </authorList>
    </citation>
    <scope>NUCLEOTIDE SEQUENCE</scope>
</reference>
<dbReference type="Proteomes" id="UP000663882">
    <property type="component" value="Unassembled WGS sequence"/>
</dbReference>
<gene>
    <name evidence="1" type="ORF">RFH988_LOCUS7252</name>
</gene>
<name>A0A813XKP6_9BILA</name>
<evidence type="ECO:0000313" key="1">
    <source>
        <dbReference type="EMBL" id="CAF0866626.1"/>
    </source>
</evidence>
<organism evidence="1 2">
    <name type="scientific">Rotaria sordida</name>
    <dbReference type="NCBI Taxonomy" id="392033"/>
    <lineage>
        <taxon>Eukaryota</taxon>
        <taxon>Metazoa</taxon>
        <taxon>Spiralia</taxon>
        <taxon>Gnathifera</taxon>
        <taxon>Rotifera</taxon>
        <taxon>Eurotatoria</taxon>
        <taxon>Bdelloidea</taxon>
        <taxon>Philodinida</taxon>
        <taxon>Philodinidae</taxon>
        <taxon>Rotaria</taxon>
    </lineage>
</organism>